<evidence type="ECO:0000256" key="1">
    <source>
        <dbReference type="SAM" id="MobiDB-lite"/>
    </source>
</evidence>
<keyword evidence="4" id="KW-1185">Reference proteome</keyword>
<keyword evidence="2" id="KW-0732">Signal</keyword>
<dbReference type="PROSITE" id="PS51318">
    <property type="entry name" value="TAT"/>
    <property type="match status" value="1"/>
</dbReference>
<comment type="caution">
    <text evidence="3">The sequence shown here is derived from an EMBL/GenBank/DDBJ whole genome shotgun (WGS) entry which is preliminary data.</text>
</comment>
<dbReference type="InterPro" id="IPR006311">
    <property type="entry name" value="TAT_signal"/>
</dbReference>
<accession>A0A2I0SU45</accession>
<evidence type="ECO:0000256" key="2">
    <source>
        <dbReference type="SAM" id="SignalP"/>
    </source>
</evidence>
<sequence>MSEISRRTVLGAAAGTAATTALLTAPGTAQAARPSGATSDDTAHTTPQETDTAMAVTTEEQKYEAYVSSDEGEWAAHAVFDAHSDAGDMWAYVDAALARLRKKYPNSAFTGNVRRYDQVITEIAHP</sequence>
<protein>
    <submittedName>
        <fullName evidence="3">Uncharacterized protein</fullName>
    </submittedName>
</protein>
<proteinExistence type="predicted"/>
<reference evidence="3 4" key="1">
    <citation type="submission" date="2017-12" db="EMBL/GenBank/DDBJ databases">
        <title>Streptomyces populusis sp. nov., a novel endophytic actinobacterium isolated from stems of Populus adenopoda Maxim.</title>
        <authorList>
            <person name="Wang Z."/>
        </authorList>
    </citation>
    <scope>NUCLEOTIDE SEQUENCE [LARGE SCALE GENOMIC DNA]</scope>
    <source>
        <strain evidence="3 4">A249</strain>
    </source>
</reference>
<dbReference type="OrthoDB" id="4236764at2"/>
<dbReference type="AlphaFoldDB" id="A0A2I0SU45"/>
<evidence type="ECO:0000313" key="3">
    <source>
        <dbReference type="EMBL" id="PKT73425.1"/>
    </source>
</evidence>
<dbReference type="Proteomes" id="UP000236178">
    <property type="component" value="Unassembled WGS sequence"/>
</dbReference>
<organism evidence="3 4">
    <name type="scientific">Streptomyces populi</name>
    <dbReference type="NCBI Taxonomy" id="2058924"/>
    <lineage>
        <taxon>Bacteria</taxon>
        <taxon>Bacillati</taxon>
        <taxon>Actinomycetota</taxon>
        <taxon>Actinomycetes</taxon>
        <taxon>Kitasatosporales</taxon>
        <taxon>Streptomycetaceae</taxon>
        <taxon>Streptomyces</taxon>
    </lineage>
</organism>
<name>A0A2I0SU45_9ACTN</name>
<dbReference type="EMBL" id="PJOS01000011">
    <property type="protein sequence ID" value="PKT73425.1"/>
    <property type="molecule type" value="Genomic_DNA"/>
</dbReference>
<feature type="signal peptide" evidence="2">
    <location>
        <begin position="1"/>
        <end position="31"/>
    </location>
</feature>
<feature type="chain" id="PRO_5014158537" evidence="2">
    <location>
        <begin position="32"/>
        <end position="126"/>
    </location>
</feature>
<feature type="compositionally biased region" description="Polar residues" evidence="1">
    <location>
        <begin position="36"/>
        <end position="51"/>
    </location>
</feature>
<evidence type="ECO:0000313" key="4">
    <source>
        <dbReference type="Proteomes" id="UP000236178"/>
    </source>
</evidence>
<dbReference type="RefSeq" id="WP_103548795.1">
    <property type="nucleotide sequence ID" value="NZ_JBHJSK010000008.1"/>
</dbReference>
<feature type="region of interest" description="Disordered" evidence="1">
    <location>
        <begin position="26"/>
        <end position="55"/>
    </location>
</feature>
<gene>
    <name evidence="3" type="ORF">CW362_08745</name>
</gene>